<comment type="caution">
    <text evidence="1">The sequence shown here is derived from an EMBL/GenBank/DDBJ whole genome shotgun (WGS) entry which is preliminary data.</text>
</comment>
<accession>A0A2J8A8M8</accession>
<organism evidence="1 2">
    <name type="scientific">Tetrabaena socialis</name>
    <dbReference type="NCBI Taxonomy" id="47790"/>
    <lineage>
        <taxon>Eukaryota</taxon>
        <taxon>Viridiplantae</taxon>
        <taxon>Chlorophyta</taxon>
        <taxon>core chlorophytes</taxon>
        <taxon>Chlorophyceae</taxon>
        <taxon>CS clade</taxon>
        <taxon>Chlamydomonadales</taxon>
        <taxon>Tetrabaenaceae</taxon>
        <taxon>Tetrabaena</taxon>
    </lineage>
</organism>
<reference evidence="1 2" key="1">
    <citation type="journal article" date="2017" name="Mol. Biol. Evol.">
        <title>The 4-celled Tetrabaena socialis nuclear genome reveals the essential components for genetic control of cell number at the origin of multicellularity in the volvocine lineage.</title>
        <authorList>
            <person name="Featherston J."/>
            <person name="Arakaki Y."/>
            <person name="Hanschen E.R."/>
            <person name="Ferris P.J."/>
            <person name="Michod R.E."/>
            <person name="Olson B.J.S.C."/>
            <person name="Nozaki H."/>
            <person name="Durand P.M."/>
        </authorList>
    </citation>
    <scope>NUCLEOTIDE SEQUENCE [LARGE SCALE GENOMIC DNA]</scope>
    <source>
        <strain evidence="1 2">NIES-571</strain>
    </source>
</reference>
<gene>
    <name evidence="1" type="ORF">TSOC_004528</name>
</gene>
<evidence type="ECO:0000313" key="2">
    <source>
        <dbReference type="Proteomes" id="UP000236333"/>
    </source>
</evidence>
<evidence type="ECO:0000313" key="1">
    <source>
        <dbReference type="EMBL" id="PNH08879.1"/>
    </source>
</evidence>
<sequence>MEQPQQQAGPAAPSAASLVVLPTRAAVAEFTPNKAFAAQLREPQHTTHCHLEGGALVTMHITPT</sequence>
<dbReference type="Proteomes" id="UP000236333">
    <property type="component" value="Unassembled WGS sequence"/>
</dbReference>
<protein>
    <submittedName>
        <fullName evidence="1">Uncharacterized protein</fullName>
    </submittedName>
</protein>
<proteinExistence type="predicted"/>
<dbReference type="AlphaFoldDB" id="A0A2J8A8M8"/>
<name>A0A2J8A8M8_9CHLO</name>
<keyword evidence="2" id="KW-1185">Reference proteome</keyword>
<dbReference type="EMBL" id="PGGS01000112">
    <property type="protein sequence ID" value="PNH08879.1"/>
    <property type="molecule type" value="Genomic_DNA"/>
</dbReference>